<dbReference type="Proteomes" id="UP000539175">
    <property type="component" value="Unassembled WGS sequence"/>
</dbReference>
<organism evidence="1 2">
    <name type="scientific">Nitrospirillum iridis</name>
    <dbReference type="NCBI Taxonomy" id="765888"/>
    <lineage>
        <taxon>Bacteria</taxon>
        <taxon>Pseudomonadati</taxon>
        <taxon>Pseudomonadota</taxon>
        <taxon>Alphaproteobacteria</taxon>
        <taxon>Rhodospirillales</taxon>
        <taxon>Azospirillaceae</taxon>
        <taxon>Nitrospirillum</taxon>
    </lineage>
</organism>
<dbReference type="RefSeq" id="WP_184802594.1">
    <property type="nucleotide sequence ID" value="NZ_JACIIZ010000009.1"/>
</dbReference>
<dbReference type="SUPFAM" id="SSF53850">
    <property type="entry name" value="Periplasmic binding protein-like II"/>
    <property type="match status" value="1"/>
</dbReference>
<accession>A0A7X0AZ51</accession>
<evidence type="ECO:0000313" key="1">
    <source>
        <dbReference type="EMBL" id="MBB6252817.1"/>
    </source>
</evidence>
<comment type="caution">
    <text evidence="1">The sequence shown here is derived from an EMBL/GenBank/DDBJ whole genome shotgun (WGS) entry which is preliminary data.</text>
</comment>
<keyword evidence="2" id="KW-1185">Reference proteome</keyword>
<dbReference type="Gene3D" id="3.40.190.10">
    <property type="entry name" value="Periplasmic binding protein-like II"/>
    <property type="match status" value="2"/>
</dbReference>
<dbReference type="AlphaFoldDB" id="A0A7X0AZ51"/>
<protein>
    <submittedName>
        <fullName evidence="1">Polar amino acid transport system substrate-binding protein</fullName>
    </submittedName>
</protein>
<dbReference type="PANTHER" id="PTHR38834">
    <property type="entry name" value="PERIPLASMIC SUBSTRATE BINDING PROTEIN FAMILY 3"/>
    <property type="match status" value="1"/>
</dbReference>
<evidence type="ECO:0000313" key="2">
    <source>
        <dbReference type="Proteomes" id="UP000539175"/>
    </source>
</evidence>
<dbReference type="EMBL" id="JACIIZ010000009">
    <property type="protein sequence ID" value="MBB6252817.1"/>
    <property type="molecule type" value="Genomic_DNA"/>
</dbReference>
<proteinExistence type="predicted"/>
<name>A0A7X0AZ51_9PROT</name>
<sequence length="257" mass="27732">MSGITLDRRVLFLGAGALGLSRWPAARAAIPTLRFVYAENVVPFSFADADDNATGLLKDDVDVVLAAAGYTQVSTLMPWARAQAMVRMGQADGFCTVPSVERGAYALFCQQPVMNCDIGIWHRRDDPRLQTVDSLDELATFRLGSYVGNGWATEHMRGAANMAWVSDPVSVLKMLAAGRIDAFVHDELQMSYLARGAGLTAALAYTVRPFLGTVVRTLALRRSLPECAAVVAALDGAILARRAELDALAQRVRLGMT</sequence>
<gene>
    <name evidence="1" type="ORF">FHS74_003385</name>
</gene>
<dbReference type="PANTHER" id="PTHR38834:SF3">
    <property type="entry name" value="SOLUTE-BINDING PROTEIN FAMILY 3_N-TERMINAL DOMAIN-CONTAINING PROTEIN"/>
    <property type="match status" value="1"/>
</dbReference>
<reference evidence="1 2" key="1">
    <citation type="submission" date="2020-08" db="EMBL/GenBank/DDBJ databases">
        <title>Genomic Encyclopedia of Type Strains, Phase IV (KMG-IV): sequencing the most valuable type-strain genomes for metagenomic binning, comparative biology and taxonomic classification.</title>
        <authorList>
            <person name="Goeker M."/>
        </authorList>
    </citation>
    <scope>NUCLEOTIDE SEQUENCE [LARGE SCALE GENOMIC DNA]</scope>
    <source>
        <strain evidence="1 2">DSM 22198</strain>
    </source>
</reference>